<accession>A0A0F9LCD0</accession>
<protein>
    <submittedName>
        <fullName evidence="1">Uncharacterized protein</fullName>
    </submittedName>
</protein>
<dbReference type="AlphaFoldDB" id="A0A0F9LCD0"/>
<sequence length="92" mass="10252">MNWRRLVGLDRQWKDSTGLGLDFPEQSGGRERGKFRESEHPRLTTVAVVGDDGEPVAATSDQLLAELVYEVRLMRHALVLGGMAADIDEPFN</sequence>
<proteinExistence type="predicted"/>
<dbReference type="EMBL" id="LAZR01012775">
    <property type="protein sequence ID" value="KKM25160.1"/>
    <property type="molecule type" value="Genomic_DNA"/>
</dbReference>
<comment type="caution">
    <text evidence="1">The sequence shown here is derived from an EMBL/GenBank/DDBJ whole genome shotgun (WGS) entry which is preliminary data.</text>
</comment>
<reference evidence="1" key="1">
    <citation type="journal article" date="2015" name="Nature">
        <title>Complex archaea that bridge the gap between prokaryotes and eukaryotes.</title>
        <authorList>
            <person name="Spang A."/>
            <person name="Saw J.H."/>
            <person name="Jorgensen S.L."/>
            <person name="Zaremba-Niedzwiedzka K."/>
            <person name="Martijn J."/>
            <person name="Lind A.E."/>
            <person name="van Eijk R."/>
            <person name="Schleper C."/>
            <person name="Guy L."/>
            <person name="Ettema T.J."/>
        </authorList>
    </citation>
    <scope>NUCLEOTIDE SEQUENCE</scope>
</reference>
<name>A0A0F9LCD0_9ZZZZ</name>
<organism evidence="1">
    <name type="scientific">marine sediment metagenome</name>
    <dbReference type="NCBI Taxonomy" id="412755"/>
    <lineage>
        <taxon>unclassified sequences</taxon>
        <taxon>metagenomes</taxon>
        <taxon>ecological metagenomes</taxon>
    </lineage>
</organism>
<gene>
    <name evidence="1" type="ORF">LCGC14_1597790</name>
</gene>
<evidence type="ECO:0000313" key="1">
    <source>
        <dbReference type="EMBL" id="KKM25160.1"/>
    </source>
</evidence>